<dbReference type="PANTHER" id="PTHR33446">
    <property type="entry name" value="PROTEIN TONB-RELATED"/>
    <property type="match status" value="1"/>
</dbReference>
<dbReference type="InterPro" id="IPR006260">
    <property type="entry name" value="TonB/TolA_C"/>
</dbReference>
<keyword evidence="9 11" id="KW-0472">Membrane</keyword>
<evidence type="ECO:0000256" key="9">
    <source>
        <dbReference type="ARBA" id="ARBA00023136"/>
    </source>
</evidence>
<keyword evidence="4" id="KW-1003">Cell membrane</keyword>
<dbReference type="GO" id="GO:0098797">
    <property type="term" value="C:plasma membrane protein complex"/>
    <property type="evidence" value="ECO:0007669"/>
    <property type="project" value="TreeGrafter"/>
</dbReference>
<evidence type="ECO:0000313" key="14">
    <source>
        <dbReference type="EMBL" id="CRY68480.1"/>
    </source>
</evidence>
<keyword evidence="8 11" id="KW-1133">Transmembrane helix</keyword>
<keyword evidence="5" id="KW-0997">Cell inner membrane</keyword>
<evidence type="ECO:0000256" key="10">
    <source>
        <dbReference type="SAM" id="MobiDB-lite"/>
    </source>
</evidence>
<dbReference type="InterPro" id="IPR051045">
    <property type="entry name" value="TonB-dependent_transducer"/>
</dbReference>
<name>A0A0T9QL47_9GAMM</name>
<feature type="compositionally biased region" description="Basic and acidic residues" evidence="10">
    <location>
        <begin position="130"/>
        <end position="142"/>
    </location>
</feature>
<dbReference type="Gene3D" id="3.30.1150.10">
    <property type="match status" value="1"/>
</dbReference>
<evidence type="ECO:0000256" key="3">
    <source>
        <dbReference type="ARBA" id="ARBA00022448"/>
    </source>
</evidence>
<dbReference type="RefSeq" id="WP_049614200.1">
    <property type="nucleotide sequence ID" value="NZ_CAWMMU010000021.1"/>
</dbReference>
<evidence type="ECO:0000256" key="2">
    <source>
        <dbReference type="ARBA" id="ARBA00006555"/>
    </source>
</evidence>
<evidence type="ECO:0000256" key="6">
    <source>
        <dbReference type="ARBA" id="ARBA00022692"/>
    </source>
</evidence>
<evidence type="ECO:0000313" key="16">
    <source>
        <dbReference type="Proteomes" id="UP000045840"/>
    </source>
</evidence>
<dbReference type="AlphaFoldDB" id="A0A0T9QL47"/>
<protein>
    <submittedName>
        <fullName evidence="13 14">TonB protein</fullName>
    </submittedName>
</protein>
<reference evidence="13" key="1">
    <citation type="submission" date="2015-03" db="EMBL/GenBank/DDBJ databases">
        <authorList>
            <person name="Murphy D."/>
        </authorList>
    </citation>
    <scope>NUCLEOTIDE SEQUENCE [LARGE SCALE GENOMIC DNA]</scope>
    <source>
        <strain evidence="13">A125KOH2</strain>
    </source>
</reference>
<dbReference type="GO" id="GO:0015031">
    <property type="term" value="P:protein transport"/>
    <property type="evidence" value="ECO:0007669"/>
    <property type="project" value="UniProtKB-KW"/>
</dbReference>
<evidence type="ECO:0000256" key="11">
    <source>
        <dbReference type="SAM" id="Phobius"/>
    </source>
</evidence>
<evidence type="ECO:0000313" key="15">
    <source>
        <dbReference type="Proteomes" id="UP000044625"/>
    </source>
</evidence>
<comment type="subcellular location">
    <subcellularLocation>
        <location evidence="1">Cell inner membrane</location>
        <topology evidence="1">Single-pass membrane protein</topology>
        <orientation evidence="1">Periplasmic side</orientation>
    </subcellularLocation>
</comment>
<evidence type="ECO:0000256" key="8">
    <source>
        <dbReference type="ARBA" id="ARBA00022989"/>
    </source>
</evidence>
<keyword evidence="7" id="KW-0653">Protein transport</keyword>
<feature type="region of interest" description="Disordered" evidence="10">
    <location>
        <begin position="130"/>
        <end position="159"/>
    </location>
</feature>
<proteinExistence type="inferred from homology"/>
<dbReference type="NCBIfam" id="TIGR01352">
    <property type="entry name" value="tonB_Cterm"/>
    <property type="match status" value="1"/>
</dbReference>
<dbReference type="PANTHER" id="PTHR33446:SF2">
    <property type="entry name" value="PROTEIN TONB"/>
    <property type="match status" value="1"/>
</dbReference>
<evidence type="ECO:0000256" key="7">
    <source>
        <dbReference type="ARBA" id="ARBA00022927"/>
    </source>
</evidence>
<comment type="similarity">
    <text evidence="2">Belongs to the TonB family.</text>
</comment>
<dbReference type="OrthoDB" id="8703302at2"/>
<gene>
    <name evidence="13" type="ORF">ERS008529_03278</name>
    <name evidence="14" type="ORF">ERS137968_03592</name>
</gene>
<keyword evidence="3" id="KW-0813">Transport</keyword>
<dbReference type="InterPro" id="IPR037682">
    <property type="entry name" value="TonB_C"/>
</dbReference>
<dbReference type="PROSITE" id="PS52015">
    <property type="entry name" value="TONB_CTD"/>
    <property type="match status" value="1"/>
</dbReference>
<reference evidence="16" key="3">
    <citation type="submission" date="2015-03" db="EMBL/GenBank/DDBJ databases">
        <authorList>
            <consortium name="Pathogen Informatics"/>
        </authorList>
    </citation>
    <scope>NUCLEOTIDE SEQUENCE [LARGE SCALE GENOMIC DNA]</scope>
    <source>
        <strain evidence="16">A125KOH2</strain>
    </source>
</reference>
<dbReference type="STRING" id="1288385.ERS137968_03592"/>
<sequence length="275" mass="30718">MTIRENNNRIFLWWGSALFTGSTHLYLLWLLSTEAVPVKHTDHSPVAVMLTLSAETEFTPNLEQNTVVGLTQDFNEPQVERSENQPEEVPDLLTAPEQPDAFLIVEKELEVVKKQPTKTKRPQKEVIKPRKPIIEETAENRSKPSPPAAVASTTLSGDSHQIAAASNSDSLHKQQIKMNWKNRVNGHLRDFKRYPPSARKQRQQGTATIRFSVNQNGDVLSAQLINSSGVAILDHEALAVIKRAQPLPRPPAELLLRGPITLTLAIGFDLKKINQ</sequence>
<evidence type="ECO:0000256" key="1">
    <source>
        <dbReference type="ARBA" id="ARBA00004383"/>
    </source>
</evidence>
<evidence type="ECO:0000259" key="12">
    <source>
        <dbReference type="PROSITE" id="PS52015"/>
    </source>
</evidence>
<feature type="domain" description="TonB C-terminal" evidence="12">
    <location>
        <begin position="179"/>
        <end position="275"/>
    </location>
</feature>
<reference evidence="14 15" key="2">
    <citation type="submission" date="2015-03" db="EMBL/GenBank/DDBJ databases">
        <authorList>
            <consortium name="Pathogen Informatics"/>
            <person name="Murphy D."/>
        </authorList>
    </citation>
    <scope>NUCLEOTIDE SEQUENCE [LARGE SCALE GENOMIC DNA]</scope>
    <source>
        <strain evidence="15">type strain: CIP110230</strain>
        <strain evidence="14">Type strain: CIP110230</strain>
    </source>
</reference>
<dbReference type="EMBL" id="CQAZ01000031">
    <property type="protein sequence ID" value="CNI16997.1"/>
    <property type="molecule type" value="Genomic_DNA"/>
</dbReference>
<accession>A0A0T9QL47</accession>
<dbReference type="SUPFAM" id="SSF74653">
    <property type="entry name" value="TolA/TonB C-terminal domain"/>
    <property type="match status" value="1"/>
</dbReference>
<dbReference type="EMBL" id="CWJL01000021">
    <property type="protein sequence ID" value="CRY68480.1"/>
    <property type="molecule type" value="Genomic_DNA"/>
</dbReference>
<dbReference type="GO" id="GO:0031992">
    <property type="term" value="F:energy transducer activity"/>
    <property type="evidence" value="ECO:0007669"/>
    <property type="project" value="TreeGrafter"/>
</dbReference>
<feature type="transmembrane region" description="Helical" evidence="11">
    <location>
        <begin position="12"/>
        <end position="31"/>
    </location>
</feature>
<keyword evidence="15" id="KW-1185">Reference proteome</keyword>
<dbReference type="GO" id="GO:0055085">
    <property type="term" value="P:transmembrane transport"/>
    <property type="evidence" value="ECO:0007669"/>
    <property type="project" value="InterPro"/>
</dbReference>
<dbReference type="Pfam" id="PF03544">
    <property type="entry name" value="TonB_C"/>
    <property type="match status" value="1"/>
</dbReference>
<keyword evidence="6 11" id="KW-0812">Transmembrane</keyword>
<organism evidence="13 16">
    <name type="scientific">Yersinia pekkanenii</name>
    <dbReference type="NCBI Taxonomy" id="1288385"/>
    <lineage>
        <taxon>Bacteria</taxon>
        <taxon>Pseudomonadati</taxon>
        <taxon>Pseudomonadota</taxon>
        <taxon>Gammaproteobacteria</taxon>
        <taxon>Enterobacterales</taxon>
        <taxon>Yersiniaceae</taxon>
        <taxon>Yersinia</taxon>
    </lineage>
</organism>
<evidence type="ECO:0000256" key="4">
    <source>
        <dbReference type="ARBA" id="ARBA00022475"/>
    </source>
</evidence>
<evidence type="ECO:0000256" key="5">
    <source>
        <dbReference type="ARBA" id="ARBA00022519"/>
    </source>
</evidence>
<evidence type="ECO:0000313" key="13">
    <source>
        <dbReference type="EMBL" id="CNI16997.1"/>
    </source>
</evidence>
<dbReference type="Proteomes" id="UP000044625">
    <property type="component" value="Unassembled WGS sequence"/>
</dbReference>
<dbReference type="Proteomes" id="UP000045840">
    <property type="component" value="Unassembled WGS sequence"/>
</dbReference>